<dbReference type="Pfam" id="PF00892">
    <property type="entry name" value="EamA"/>
    <property type="match status" value="2"/>
</dbReference>
<reference evidence="7" key="1">
    <citation type="submission" date="2020-05" db="EMBL/GenBank/DDBJ databases">
        <authorList>
            <person name="Chiriac C."/>
            <person name="Salcher M."/>
            <person name="Ghai R."/>
            <person name="Kavagutti S V."/>
        </authorList>
    </citation>
    <scope>NUCLEOTIDE SEQUENCE</scope>
</reference>
<dbReference type="InterPro" id="IPR037185">
    <property type="entry name" value="EmrE-like"/>
</dbReference>
<feature type="transmembrane region" description="Helical" evidence="5">
    <location>
        <begin position="146"/>
        <end position="165"/>
    </location>
</feature>
<evidence type="ECO:0000256" key="1">
    <source>
        <dbReference type="ARBA" id="ARBA00004141"/>
    </source>
</evidence>
<proteinExistence type="predicted"/>
<keyword evidence="4 5" id="KW-0472">Membrane</keyword>
<dbReference type="EMBL" id="CAFBQW010000013">
    <property type="protein sequence ID" value="CAB5061381.1"/>
    <property type="molecule type" value="Genomic_DNA"/>
</dbReference>
<feature type="transmembrane region" description="Helical" evidence="5">
    <location>
        <begin position="264"/>
        <end position="287"/>
    </location>
</feature>
<accession>A0A6J7A2A5</accession>
<evidence type="ECO:0000259" key="6">
    <source>
        <dbReference type="Pfam" id="PF00892"/>
    </source>
</evidence>
<organism evidence="7">
    <name type="scientific">freshwater metagenome</name>
    <dbReference type="NCBI Taxonomy" id="449393"/>
    <lineage>
        <taxon>unclassified sequences</taxon>
        <taxon>metagenomes</taxon>
        <taxon>ecological metagenomes</taxon>
    </lineage>
</organism>
<evidence type="ECO:0000313" key="8">
    <source>
        <dbReference type="EMBL" id="CAB5061381.1"/>
    </source>
</evidence>
<evidence type="ECO:0000256" key="4">
    <source>
        <dbReference type="ARBA" id="ARBA00023136"/>
    </source>
</evidence>
<feature type="transmembrane region" description="Helical" evidence="5">
    <location>
        <begin position="61"/>
        <end position="80"/>
    </location>
</feature>
<keyword evidence="3 5" id="KW-1133">Transmembrane helix</keyword>
<feature type="transmembrane region" description="Helical" evidence="5">
    <location>
        <begin position="235"/>
        <end position="257"/>
    </location>
</feature>
<dbReference type="SUPFAM" id="SSF103481">
    <property type="entry name" value="Multidrug resistance efflux transporter EmrE"/>
    <property type="match status" value="2"/>
</dbReference>
<dbReference type="InterPro" id="IPR050638">
    <property type="entry name" value="AA-Vitamin_Transporters"/>
</dbReference>
<dbReference type="GO" id="GO:0016020">
    <property type="term" value="C:membrane"/>
    <property type="evidence" value="ECO:0007669"/>
    <property type="project" value="UniProtKB-SubCell"/>
</dbReference>
<gene>
    <name evidence="7" type="ORF">UFOPK3046_02094</name>
    <name evidence="8" type="ORF">UFOPK4354_00227</name>
</gene>
<feature type="transmembrane region" description="Helical" evidence="5">
    <location>
        <begin position="202"/>
        <end position="223"/>
    </location>
</feature>
<comment type="subcellular location">
    <subcellularLocation>
        <location evidence="1">Membrane</location>
        <topology evidence="1">Multi-pass membrane protein</topology>
    </subcellularLocation>
</comment>
<feature type="transmembrane region" description="Helical" evidence="5">
    <location>
        <begin position="171"/>
        <end position="190"/>
    </location>
</feature>
<feature type="domain" description="EamA" evidence="6">
    <location>
        <begin position="33"/>
        <end position="161"/>
    </location>
</feature>
<dbReference type="PANTHER" id="PTHR32322:SF2">
    <property type="entry name" value="EAMA DOMAIN-CONTAINING PROTEIN"/>
    <property type="match status" value="1"/>
</dbReference>
<keyword evidence="2 5" id="KW-0812">Transmembrane</keyword>
<dbReference type="AlphaFoldDB" id="A0A6J7A2A5"/>
<evidence type="ECO:0000313" key="7">
    <source>
        <dbReference type="EMBL" id="CAB4827037.1"/>
    </source>
</evidence>
<evidence type="ECO:0000256" key="5">
    <source>
        <dbReference type="SAM" id="Phobius"/>
    </source>
</evidence>
<feature type="transmembrane region" description="Helical" evidence="5">
    <location>
        <begin position="33"/>
        <end position="55"/>
    </location>
</feature>
<feature type="transmembrane region" description="Helical" evidence="5">
    <location>
        <begin position="293"/>
        <end position="311"/>
    </location>
</feature>
<feature type="domain" description="EamA" evidence="6">
    <location>
        <begin position="173"/>
        <end position="308"/>
    </location>
</feature>
<dbReference type="PANTHER" id="PTHR32322">
    <property type="entry name" value="INNER MEMBRANE TRANSPORTER"/>
    <property type="match status" value="1"/>
</dbReference>
<sequence>MSSVTPSPAVAGGDGNGGSATLAQGPGSSATPLGMAAAVAAVCAWGLGNTIIAAIPMTGTAIAFYRLAFASVLYTLVLYARGGRLSRRSFRFGREGGVAFGANISAFFVAIHLTSVANATTIQALQPLVIVGFAAVMFGERIRMRHIVCALIALGGVILVAYGAAQDGNGVGLGDLMAVVALVFWAWYFIASKKARLHLDTFEYMTVMNLVAFVVVIPITLITHDLFKTENHLNLKSALAILAIVLVPGSGHILMNWAHAHTTLVLTSLITLGLPVIAAISAAIFLGQSVTPVQIFGIALVIAALSGVIILDAKRTADATEPAV</sequence>
<evidence type="ECO:0000256" key="3">
    <source>
        <dbReference type="ARBA" id="ARBA00022989"/>
    </source>
</evidence>
<dbReference type="InterPro" id="IPR000620">
    <property type="entry name" value="EamA_dom"/>
</dbReference>
<name>A0A6J7A2A5_9ZZZZ</name>
<protein>
    <submittedName>
        <fullName evidence="7">Unannotated protein</fullName>
    </submittedName>
</protein>
<evidence type="ECO:0000256" key="2">
    <source>
        <dbReference type="ARBA" id="ARBA00022692"/>
    </source>
</evidence>
<feature type="transmembrane region" description="Helical" evidence="5">
    <location>
        <begin position="92"/>
        <end position="113"/>
    </location>
</feature>
<dbReference type="EMBL" id="CAFAAQ010000295">
    <property type="protein sequence ID" value="CAB4827037.1"/>
    <property type="molecule type" value="Genomic_DNA"/>
</dbReference>